<dbReference type="PANTHER" id="PTHR43540">
    <property type="entry name" value="PEROXYUREIDOACRYLATE/UREIDOACRYLATE AMIDOHYDROLASE-RELATED"/>
    <property type="match status" value="1"/>
</dbReference>
<reference evidence="3 4" key="1">
    <citation type="submission" date="2018-09" db="EMBL/GenBank/DDBJ databases">
        <title>Glutamicibacter mishrai S5-52T (LMG 29155T = KCTC 39846T).</title>
        <authorList>
            <person name="Das S.K."/>
        </authorList>
    </citation>
    <scope>NUCLEOTIDE SEQUENCE [LARGE SCALE GENOMIC DNA]</scope>
    <source>
        <strain evidence="3 4">S5-52</strain>
    </source>
</reference>
<name>A0A6H0SEK1_9MICC</name>
<dbReference type="Gene3D" id="3.40.50.850">
    <property type="entry name" value="Isochorismatase-like"/>
    <property type="match status" value="1"/>
</dbReference>
<dbReference type="RefSeq" id="WP_172511199.1">
    <property type="nucleotide sequence ID" value="NZ_CP032549.1"/>
</dbReference>
<dbReference type="SUPFAM" id="SSF52499">
    <property type="entry name" value="Isochorismatase-like hydrolases"/>
    <property type="match status" value="1"/>
</dbReference>
<evidence type="ECO:0000313" key="3">
    <source>
        <dbReference type="EMBL" id="QIV86072.1"/>
    </source>
</evidence>
<gene>
    <name evidence="3" type="ORF">D3791_02395</name>
</gene>
<dbReference type="Proteomes" id="UP000502331">
    <property type="component" value="Chromosome"/>
</dbReference>
<dbReference type="EMBL" id="CP032549">
    <property type="protein sequence ID" value="QIV86072.1"/>
    <property type="molecule type" value="Genomic_DNA"/>
</dbReference>
<accession>A0A6H0SEK1</accession>
<dbReference type="AlphaFoldDB" id="A0A6H0SEK1"/>
<evidence type="ECO:0000259" key="2">
    <source>
        <dbReference type="Pfam" id="PF00857"/>
    </source>
</evidence>
<dbReference type="InterPro" id="IPR050272">
    <property type="entry name" value="Isochorismatase-like_hydrls"/>
</dbReference>
<feature type="domain" description="Isochorismatase-like" evidence="2">
    <location>
        <begin position="7"/>
        <end position="134"/>
    </location>
</feature>
<protein>
    <submittedName>
        <fullName evidence="3">Isochorismatase family protein</fullName>
    </submittedName>
</protein>
<dbReference type="InterPro" id="IPR000868">
    <property type="entry name" value="Isochorismatase-like_dom"/>
</dbReference>
<evidence type="ECO:0000313" key="4">
    <source>
        <dbReference type="Proteomes" id="UP000502331"/>
    </source>
</evidence>
<dbReference type="GO" id="GO:0016787">
    <property type="term" value="F:hydrolase activity"/>
    <property type="evidence" value="ECO:0007669"/>
    <property type="project" value="UniProtKB-KW"/>
</dbReference>
<sequence length="135" mass="14722">MVSGDRSVLLIVDMQQGAVSGCFQEKEAIQRVASLVERARGKEVPVVSVVHDPVGAGTTDSELVRGLTRLPNEPVIRKEYRDSFTRSDLTPDFDRLGEKLLVAAGDQSDFCIRITTQRAAVLGLDVTRVVDAHTT</sequence>
<dbReference type="Pfam" id="PF00857">
    <property type="entry name" value="Isochorismatase"/>
    <property type="match status" value="1"/>
</dbReference>
<keyword evidence="1" id="KW-0378">Hydrolase</keyword>
<organism evidence="3 4">
    <name type="scientific">Glutamicibacter mishrai</name>
    <dbReference type="NCBI Taxonomy" id="1775880"/>
    <lineage>
        <taxon>Bacteria</taxon>
        <taxon>Bacillati</taxon>
        <taxon>Actinomycetota</taxon>
        <taxon>Actinomycetes</taxon>
        <taxon>Micrococcales</taxon>
        <taxon>Micrococcaceae</taxon>
        <taxon>Glutamicibacter</taxon>
    </lineage>
</organism>
<dbReference type="InterPro" id="IPR036380">
    <property type="entry name" value="Isochorismatase-like_sf"/>
</dbReference>
<evidence type="ECO:0000256" key="1">
    <source>
        <dbReference type="ARBA" id="ARBA00022801"/>
    </source>
</evidence>
<keyword evidence="4" id="KW-1185">Reference proteome</keyword>
<proteinExistence type="predicted"/>